<dbReference type="PANTHER" id="PTHR43312:SF1">
    <property type="entry name" value="NADP-DEPENDENT OXIDOREDUCTASE DOMAIN-CONTAINING PROTEIN"/>
    <property type="match status" value="1"/>
</dbReference>
<dbReference type="InterPro" id="IPR006311">
    <property type="entry name" value="TAT_signal"/>
</dbReference>
<protein>
    <submittedName>
        <fullName evidence="3">Aldo/keto reductase</fullName>
    </submittedName>
</protein>
<reference evidence="3 4" key="1">
    <citation type="submission" date="2016-10" db="EMBL/GenBank/DDBJ databases">
        <authorList>
            <person name="Varghese N."/>
            <person name="Submissions S."/>
        </authorList>
    </citation>
    <scope>NUCLEOTIDE SEQUENCE [LARGE SCALE GENOMIC DNA]</scope>
    <source>
        <strain evidence="3 4">DSM 18839</strain>
    </source>
</reference>
<dbReference type="OrthoDB" id="9783572at2"/>
<dbReference type="EMBL" id="FNBW01000012">
    <property type="protein sequence ID" value="SDG22092.1"/>
    <property type="molecule type" value="Genomic_DNA"/>
</dbReference>
<comment type="caution">
    <text evidence="3">The sequence shown here is derived from an EMBL/GenBank/DDBJ whole genome shotgun (WGS) entry which is preliminary data.</text>
</comment>
<dbReference type="PANTHER" id="PTHR43312">
    <property type="entry name" value="D-THREO-ALDOSE 1-DEHYDROGENASE"/>
    <property type="match status" value="1"/>
</dbReference>
<dbReference type="PROSITE" id="PS51318">
    <property type="entry name" value="TAT"/>
    <property type="match status" value="1"/>
</dbReference>
<feature type="signal peptide" evidence="1">
    <location>
        <begin position="1"/>
        <end position="32"/>
    </location>
</feature>
<keyword evidence="4" id="KW-1185">Reference proteome</keyword>
<dbReference type="Pfam" id="PF00248">
    <property type="entry name" value="Aldo_ket_red"/>
    <property type="match status" value="1"/>
</dbReference>
<dbReference type="AlphaFoldDB" id="A0A8G2BKG2"/>
<evidence type="ECO:0000259" key="2">
    <source>
        <dbReference type="Pfam" id="PF00248"/>
    </source>
</evidence>
<dbReference type="Gene3D" id="3.20.20.100">
    <property type="entry name" value="NADP-dependent oxidoreductase domain"/>
    <property type="match status" value="1"/>
</dbReference>
<evidence type="ECO:0000256" key="1">
    <source>
        <dbReference type="SAM" id="SignalP"/>
    </source>
</evidence>
<dbReference type="Proteomes" id="UP000198615">
    <property type="component" value="Unassembled WGS sequence"/>
</dbReference>
<sequence>MTDAKRIPTRTGRRRFLAAGATALTLSGLSRAGLGIGAGPAAAQTGAQTGAPTAGPVLRRTIPSTGDTLPAVGLGSWITFNVGDDPVLRADCAEVMAAFLDAGGSVIDSSPMYGSSQAVIGAGLERLGRRDAAFSADKVWTGDTDEGRAQIERSRENWRVPRFDLVQVHNLVEWEAHLDTLAAMKAAGEVRYVGITTSHGRRHGDFEAIMRSQDLDFVQLTYNPVDREAEDRLLPLARERGMAVLVNRPFRRDALTRRLEGEPLPGWASELGAETWAQLVLKFILSHPAATIPIPATTKPEHALENVLAATGPLPDDALRERLARHIQDI</sequence>
<gene>
    <name evidence="3" type="ORF">SAMN05660686_03728</name>
</gene>
<keyword evidence="1" id="KW-0732">Signal</keyword>
<organism evidence="3 4">
    <name type="scientific">Thalassobaculum litoreum DSM 18839</name>
    <dbReference type="NCBI Taxonomy" id="1123362"/>
    <lineage>
        <taxon>Bacteria</taxon>
        <taxon>Pseudomonadati</taxon>
        <taxon>Pseudomonadota</taxon>
        <taxon>Alphaproteobacteria</taxon>
        <taxon>Rhodospirillales</taxon>
        <taxon>Thalassobaculaceae</taxon>
        <taxon>Thalassobaculum</taxon>
    </lineage>
</organism>
<feature type="chain" id="PRO_5034516701" evidence="1">
    <location>
        <begin position="33"/>
        <end position="330"/>
    </location>
</feature>
<feature type="domain" description="NADP-dependent oxidoreductase" evidence="2">
    <location>
        <begin position="72"/>
        <end position="318"/>
    </location>
</feature>
<evidence type="ECO:0000313" key="4">
    <source>
        <dbReference type="Proteomes" id="UP000198615"/>
    </source>
</evidence>
<dbReference type="CDD" id="cd19095">
    <property type="entry name" value="AKR_PA4992-like"/>
    <property type="match status" value="1"/>
</dbReference>
<accession>A0A8G2BKG2</accession>
<proteinExistence type="predicted"/>
<evidence type="ECO:0000313" key="3">
    <source>
        <dbReference type="EMBL" id="SDG22092.1"/>
    </source>
</evidence>
<name>A0A8G2BKG2_9PROT</name>
<dbReference type="InterPro" id="IPR036812">
    <property type="entry name" value="NAD(P)_OxRdtase_dom_sf"/>
</dbReference>
<dbReference type="RefSeq" id="WP_093152682.1">
    <property type="nucleotide sequence ID" value="NZ_FNBW01000012.1"/>
</dbReference>
<dbReference type="InterPro" id="IPR053135">
    <property type="entry name" value="AKR2_Oxidoreductase"/>
</dbReference>
<dbReference type="InterPro" id="IPR023210">
    <property type="entry name" value="NADP_OxRdtase_dom"/>
</dbReference>
<dbReference type="SUPFAM" id="SSF51430">
    <property type="entry name" value="NAD(P)-linked oxidoreductase"/>
    <property type="match status" value="1"/>
</dbReference>